<dbReference type="STRING" id="658196.A0A397SB90"/>
<reference evidence="1 2" key="1">
    <citation type="submission" date="2018-06" db="EMBL/GenBank/DDBJ databases">
        <title>Comparative genomics reveals the genomic features of Rhizophagus irregularis, R. cerebriforme, R. diaphanum and Gigaspora rosea, and their symbiotic lifestyle signature.</title>
        <authorList>
            <person name="Morin E."/>
            <person name="San Clemente H."/>
            <person name="Chen E.C.H."/>
            <person name="De La Providencia I."/>
            <person name="Hainaut M."/>
            <person name="Kuo A."/>
            <person name="Kohler A."/>
            <person name="Murat C."/>
            <person name="Tang N."/>
            <person name="Roy S."/>
            <person name="Loubradou J."/>
            <person name="Henrissat B."/>
            <person name="Grigoriev I.V."/>
            <person name="Corradi N."/>
            <person name="Roux C."/>
            <person name="Martin F.M."/>
        </authorList>
    </citation>
    <scope>NUCLEOTIDE SEQUENCE [LARGE SCALE GENOMIC DNA]</scope>
    <source>
        <strain evidence="1 2">DAOM 227022</strain>
    </source>
</reference>
<comment type="caution">
    <text evidence="1">The sequence shown here is derived from an EMBL/GenBank/DDBJ whole genome shotgun (WGS) entry which is preliminary data.</text>
</comment>
<accession>A0A397SB90</accession>
<gene>
    <name evidence="1" type="ORF">C1645_834882</name>
</gene>
<evidence type="ECO:0008006" key="3">
    <source>
        <dbReference type="Google" id="ProtNLM"/>
    </source>
</evidence>
<dbReference type="OrthoDB" id="5783963at2759"/>
<dbReference type="Gene3D" id="3.90.245.10">
    <property type="entry name" value="Ribonucleoside hydrolase-like"/>
    <property type="match status" value="1"/>
</dbReference>
<dbReference type="Proteomes" id="UP000265703">
    <property type="component" value="Unassembled WGS sequence"/>
</dbReference>
<dbReference type="GO" id="GO:0016799">
    <property type="term" value="F:hydrolase activity, hydrolyzing N-glycosyl compounds"/>
    <property type="evidence" value="ECO:0007669"/>
    <property type="project" value="InterPro"/>
</dbReference>
<dbReference type="AlphaFoldDB" id="A0A397SB90"/>
<dbReference type="InterPro" id="IPR036452">
    <property type="entry name" value="Ribo_hydro-like"/>
</dbReference>
<proteinExistence type="predicted"/>
<sequence>MCTVPITNSIHHQKEYHPDLIDSTIKQTDKKPIIIETGLVTNIATILSNTRAEFNVYLDCVAAQELLASDLDIILVPFDFTNENPDATCEGKDNIDGQFVTSQILTKANFKVAIGASFSNSTC</sequence>
<organism evidence="1 2">
    <name type="scientific">Glomus cerebriforme</name>
    <dbReference type="NCBI Taxonomy" id="658196"/>
    <lineage>
        <taxon>Eukaryota</taxon>
        <taxon>Fungi</taxon>
        <taxon>Fungi incertae sedis</taxon>
        <taxon>Mucoromycota</taxon>
        <taxon>Glomeromycotina</taxon>
        <taxon>Glomeromycetes</taxon>
        <taxon>Glomerales</taxon>
        <taxon>Glomeraceae</taxon>
        <taxon>Glomus</taxon>
    </lineage>
</organism>
<evidence type="ECO:0000313" key="2">
    <source>
        <dbReference type="Proteomes" id="UP000265703"/>
    </source>
</evidence>
<dbReference type="EMBL" id="QKYT01000634">
    <property type="protein sequence ID" value="RIA82752.1"/>
    <property type="molecule type" value="Genomic_DNA"/>
</dbReference>
<keyword evidence="2" id="KW-1185">Reference proteome</keyword>
<protein>
    <recommendedName>
        <fullName evidence="3">Inosine/uridine-preferring nucleoside hydrolase domain-containing protein</fullName>
    </recommendedName>
</protein>
<name>A0A397SB90_9GLOM</name>
<evidence type="ECO:0000313" key="1">
    <source>
        <dbReference type="EMBL" id="RIA82752.1"/>
    </source>
</evidence>
<dbReference type="SUPFAM" id="SSF53590">
    <property type="entry name" value="Nucleoside hydrolase"/>
    <property type="match status" value="1"/>
</dbReference>